<dbReference type="RefSeq" id="WP_234864721.1">
    <property type="nucleotide sequence ID" value="NZ_JAKEVY010000001.1"/>
</dbReference>
<evidence type="ECO:0000256" key="1">
    <source>
        <dbReference type="SAM" id="Phobius"/>
    </source>
</evidence>
<feature type="transmembrane region" description="Helical" evidence="1">
    <location>
        <begin position="54"/>
        <end position="73"/>
    </location>
</feature>
<reference evidence="2 3" key="1">
    <citation type="submission" date="2022-01" db="EMBL/GenBank/DDBJ databases">
        <title>Flavihumibacter sp. nov., isolated from sediment of a river.</title>
        <authorList>
            <person name="Liu H."/>
        </authorList>
    </citation>
    <scope>NUCLEOTIDE SEQUENCE [LARGE SCALE GENOMIC DNA]</scope>
    <source>
        <strain evidence="2 3">RY-1</strain>
    </source>
</reference>
<keyword evidence="3" id="KW-1185">Reference proteome</keyword>
<keyword evidence="1" id="KW-0472">Membrane</keyword>
<name>A0ABS9BEQ8_9BACT</name>
<gene>
    <name evidence="2" type="ORF">L0U88_06100</name>
</gene>
<proteinExistence type="predicted"/>
<evidence type="ECO:0000313" key="2">
    <source>
        <dbReference type="EMBL" id="MCF1714194.1"/>
    </source>
</evidence>
<dbReference type="EMBL" id="JAKEVY010000001">
    <property type="protein sequence ID" value="MCF1714194.1"/>
    <property type="molecule type" value="Genomic_DNA"/>
</dbReference>
<sequence>MKQHEIDRLSIIGRANAETPSFFLKLRNIGLVLASVSAAILAAPITLPAIVSTIAGYIGVAGAVASAVSQVTVKG</sequence>
<keyword evidence="1" id="KW-1133">Transmembrane helix</keyword>
<comment type="caution">
    <text evidence="2">The sequence shown here is derived from an EMBL/GenBank/DDBJ whole genome shotgun (WGS) entry which is preliminary data.</text>
</comment>
<dbReference type="Proteomes" id="UP001200145">
    <property type="component" value="Unassembled WGS sequence"/>
</dbReference>
<evidence type="ECO:0000313" key="3">
    <source>
        <dbReference type="Proteomes" id="UP001200145"/>
    </source>
</evidence>
<organism evidence="2 3">
    <name type="scientific">Flavihumibacter fluminis</name>
    <dbReference type="NCBI Taxonomy" id="2909236"/>
    <lineage>
        <taxon>Bacteria</taxon>
        <taxon>Pseudomonadati</taxon>
        <taxon>Bacteroidota</taxon>
        <taxon>Chitinophagia</taxon>
        <taxon>Chitinophagales</taxon>
        <taxon>Chitinophagaceae</taxon>
        <taxon>Flavihumibacter</taxon>
    </lineage>
</organism>
<protein>
    <submittedName>
        <fullName evidence="2">Uncharacterized protein</fullName>
    </submittedName>
</protein>
<feature type="transmembrane region" description="Helical" evidence="1">
    <location>
        <begin position="29"/>
        <end position="48"/>
    </location>
</feature>
<accession>A0ABS9BEQ8</accession>
<keyword evidence="1" id="KW-0812">Transmembrane</keyword>